<organism evidence="5 6">
    <name type="scientific">Tigriopus californicus</name>
    <name type="common">Marine copepod</name>
    <dbReference type="NCBI Taxonomy" id="6832"/>
    <lineage>
        <taxon>Eukaryota</taxon>
        <taxon>Metazoa</taxon>
        <taxon>Ecdysozoa</taxon>
        <taxon>Arthropoda</taxon>
        <taxon>Crustacea</taxon>
        <taxon>Multicrustacea</taxon>
        <taxon>Hexanauplia</taxon>
        <taxon>Copepoda</taxon>
        <taxon>Harpacticoida</taxon>
        <taxon>Harpacticidae</taxon>
        <taxon>Tigriopus</taxon>
    </lineage>
</organism>
<evidence type="ECO:0000313" key="5">
    <source>
        <dbReference type="EMBL" id="TRY73271.1"/>
    </source>
</evidence>
<dbReference type="Gene3D" id="3.30.160.60">
    <property type="entry name" value="Classic Zinc Finger"/>
    <property type="match status" value="1"/>
</dbReference>
<dbReference type="AlphaFoldDB" id="A0A553P6G7"/>
<keyword evidence="6" id="KW-1185">Reference proteome</keyword>
<gene>
    <name evidence="5" type="ORF">TCAL_14645</name>
</gene>
<keyword evidence="1" id="KW-0863">Zinc-finger</keyword>
<evidence type="ECO:0000256" key="2">
    <source>
        <dbReference type="SAM" id="MobiDB-lite"/>
    </source>
</evidence>
<proteinExistence type="predicted"/>
<keyword evidence="1" id="KW-0479">Metal-binding</keyword>
<dbReference type="InterPro" id="IPR013087">
    <property type="entry name" value="Znf_C2H2_type"/>
</dbReference>
<dbReference type="GO" id="GO:0008270">
    <property type="term" value="F:zinc ion binding"/>
    <property type="evidence" value="ECO:0007669"/>
    <property type="project" value="UniProtKB-KW"/>
</dbReference>
<dbReference type="EMBL" id="VCGU01000007">
    <property type="protein sequence ID" value="TRY73271.1"/>
    <property type="molecule type" value="Genomic_DNA"/>
</dbReference>
<dbReference type="SUPFAM" id="SSF54695">
    <property type="entry name" value="POZ domain"/>
    <property type="match status" value="1"/>
</dbReference>
<evidence type="ECO:0008006" key="7">
    <source>
        <dbReference type="Google" id="ProtNLM"/>
    </source>
</evidence>
<dbReference type="InterPro" id="IPR000210">
    <property type="entry name" value="BTB/POZ_dom"/>
</dbReference>
<evidence type="ECO:0000259" key="3">
    <source>
        <dbReference type="PROSITE" id="PS50097"/>
    </source>
</evidence>
<evidence type="ECO:0000259" key="4">
    <source>
        <dbReference type="PROSITE" id="PS50157"/>
    </source>
</evidence>
<dbReference type="PROSITE" id="PS50097">
    <property type="entry name" value="BTB"/>
    <property type="match status" value="1"/>
</dbReference>
<keyword evidence="1" id="KW-0862">Zinc</keyword>
<dbReference type="SMART" id="SM00355">
    <property type="entry name" value="ZnF_C2H2"/>
    <property type="match status" value="3"/>
</dbReference>
<name>A0A553P6G7_TIGCA</name>
<feature type="domain" description="C2H2-type" evidence="4">
    <location>
        <begin position="147"/>
        <end position="175"/>
    </location>
</feature>
<sequence length="336" mass="37863">MRLNWESDGVLSHFRHLQKTSSHTDLIFHCKDGHVSAHQVVLARVSRLLSGFMLRRFISLELIPSDLHISIPDIRQIHMEAVIALVYTGQVNLTRVDYTHFRSICQVLDIAVPLEDYDQFFSSSHLALTRRSHRKSRDSAAAKPQVFVCGVCHQKFPLKIALLRHKRKKHGSSVPPPLKPLLQTPGDLHSGGVPRKNSQYPVPGQMSVQCPDCGLKIRPSRSREHLAKHLRIPLLDFVLDVDKKGGPKKCSLCSYQSAQASYVARHVGMSHNKILVFASPAQMAFLTEATNSNRQTEIEPQIILQEWPNQINRQDAISVSQTCMMDTLIGNPLEDD</sequence>
<dbReference type="Pfam" id="PF00651">
    <property type="entry name" value="BTB"/>
    <property type="match status" value="1"/>
</dbReference>
<dbReference type="SMART" id="SM00225">
    <property type="entry name" value="BTB"/>
    <property type="match status" value="1"/>
</dbReference>
<dbReference type="PROSITE" id="PS00028">
    <property type="entry name" value="ZINC_FINGER_C2H2_1"/>
    <property type="match status" value="1"/>
</dbReference>
<feature type="domain" description="BTB" evidence="3">
    <location>
        <begin position="24"/>
        <end position="95"/>
    </location>
</feature>
<dbReference type="PROSITE" id="PS50157">
    <property type="entry name" value="ZINC_FINGER_C2H2_2"/>
    <property type="match status" value="1"/>
</dbReference>
<comment type="caution">
    <text evidence="5">The sequence shown here is derived from an EMBL/GenBank/DDBJ whole genome shotgun (WGS) entry which is preliminary data.</text>
</comment>
<evidence type="ECO:0000313" key="6">
    <source>
        <dbReference type="Proteomes" id="UP000318571"/>
    </source>
</evidence>
<evidence type="ECO:0000256" key="1">
    <source>
        <dbReference type="PROSITE-ProRule" id="PRU00042"/>
    </source>
</evidence>
<dbReference type="Proteomes" id="UP000318571">
    <property type="component" value="Chromosome 3"/>
</dbReference>
<dbReference type="InterPro" id="IPR011333">
    <property type="entry name" value="SKP1/BTB/POZ_sf"/>
</dbReference>
<protein>
    <recommendedName>
        <fullName evidence="7">BTB domain-containing protein</fullName>
    </recommendedName>
</protein>
<accession>A0A553P6G7</accession>
<feature type="region of interest" description="Disordered" evidence="2">
    <location>
        <begin position="169"/>
        <end position="188"/>
    </location>
</feature>
<dbReference type="Gene3D" id="3.30.710.10">
    <property type="entry name" value="Potassium Channel Kv1.1, Chain A"/>
    <property type="match status" value="1"/>
</dbReference>
<reference evidence="5 6" key="1">
    <citation type="journal article" date="2018" name="Nat. Ecol. Evol.">
        <title>Genomic signatures of mitonuclear coevolution across populations of Tigriopus californicus.</title>
        <authorList>
            <person name="Barreto F.S."/>
            <person name="Watson E.T."/>
            <person name="Lima T.G."/>
            <person name="Willett C.S."/>
            <person name="Edmands S."/>
            <person name="Li W."/>
            <person name="Burton R.S."/>
        </authorList>
    </citation>
    <scope>NUCLEOTIDE SEQUENCE [LARGE SCALE GENOMIC DNA]</scope>
    <source>
        <strain evidence="5 6">San Diego</strain>
    </source>
</reference>